<dbReference type="InterPro" id="IPR002582">
    <property type="entry name" value="ACPS"/>
</dbReference>
<keyword evidence="10" id="KW-0963">Cytoplasm</keyword>
<sequence>MIYGVGTDIVRVSRLAADLERFGEKFAERILTEAELAEFRAVSAKANFLARRFAAKEAAAKAMGTGFANGLSLRHIGVTHDGSGKPELVFTGRALEFVREKGIRVAHVSLADEVDHAVAFVALEQ</sequence>
<keyword evidence="6 10" id="KW-0443">Lipid metabolism</keyword>
<keyword evidence="13" id="KW-1185">Reference proteome</keyword>
<keyword evidence="7 10" id="KW-0275">Fatty acid biosynthesis</keyword>
<dbReference type="AlphaFoldDB" id="A0A1B4V3W5"/>
<feature type="domain" description="4'-phosphopantetheinyl transferase" evidence="11">
    <location>
        <begin position="4"/>
        <end position="96"/>
    </location>
</feature>
<comment type="function">
    <text evidence="9">Transfers the 4'-phosphopantetheine moiety from coenzyme A to the 'Ser-36' of acyl-carrier-protein.</text>
</comment>
<dbReference type="EC" id="2.7.8.7" evidence="10"/>
<comment type="subcellular location">
    <subcellularLocation>
        <location evidence="10">Cytoplasm</location>
    </subcellularLocation>
</comment>
<dbReference type="RefSeq" id="WP_096460771.1">
    <property type="nucleotide sequence ID" value="NZ_AP014936.1"/>
</dbReference>
<feature type="binding site" evidence="10">
    <location>
        <position position="57"/>
    </location>
    <ligand>
        <name>Mg(2+)</name>
        <dbReference type="ChEBI" id="CHEBI:18420"/>
    </ligand>
</feature>
<reference evidence="12 13" key="1">
    <citation type="submission" date="2015-08" db="EMBL/GenBank/DDBJ databases">
        <title>Complete genome sequence of Sulfurifustis variabilis.</title>
        <authorList>
            <person name="Miura A."/>
            <person name="Kojima H."/>
            <person name="Fukui M."/>
        </authorList>
    </citation>
    <scope>NUCLEOTIDE SEQUENCE [LARGE SCALE GENOMIC DNA]</scope>
    <source>
        <strain evidence="13">skN76</strain>
    </source>
</reference>
<dbReference type="NCBIfam" id="TIGR00556">
    <property type="entry name" value="pantethn_trn"/>
    <property type="match status" value="1"/>
</dbReference>
<accession>A0A1B4V3W5</accession>
<evidence type="ECO:0000256" key="7">
    <source>
        <dbReference type="ARBA" id="ARBA00023160"/>
    </source>
</evidence>
<evidence type="ECO:0000256" key="10">
    <source>
        <dbReference type="HAMAP-Rule" id="MF_00101"/>
    </source>
</evidence>
<evidence type="ECO:0000256" key="5">
    <source>
        <dbReference type="ARBA" id="ARBA00022842"/>
    </source>
</evidence>
<keyword evidence="5 10" id="KW-0460">Magnesium</keyword>
<proteinExistence type="inferred from homology"/>
<dbReference type="InterPro" id="IPR004568">
    <property type="entry name" value="Ppantetheine-prot_Trfase_dom"/>
</dbReference>
<evidence type="ECO:0000256" key="8">
    <source>
        <dbReference type="ARBA" id="ARBA00050875"/>
    </source>
</evidence>
<comment type="catalytic activity">
    <reaction evidence="8 10">
        <text>apo-[ACP] + CoA = holo-[ACP] + adenosine 3',5'-bisphosphate + H(+)</text>
        <dbReference type="Rhea" id="RHEA:12068"/>
        <dbReference type="Rhea" id="RHEA-COMP:9685"/>
        <dbReference type="Rhea" id="RHEA-COMP:9690"/>
        <dbReference type="ChEBI" id="CHEBI:15378"/>
        <dbReference type="ChEBI" id="CHEBI:29999"/>
        <dbReference type="ChEBI" id="CHEBI:57287"/>
        <dbReference type="ChEBI" id="CHEBI:58343"/>
        <dbReference type="ChEBI" id="CHEBI:64479"/>
        <dbReference type="EC" id="2.7.8.7"/>
    </reaction>
</comment>
<dbReference type="InterPro" id="IPR008278">
    <property type="entry name" value="4-PPantetheinyl_Trfase_dom"/>
</dbReference>
<keyword evidence="1 10" id="KW-0444">Lipid biosynthesis</keyword>
<organism evidence="12 13">
    <name type="scientific">Sulfurifustis variabilis</name>
    <dbReference type="NCBI Taxonomy" id="1675686"/>
    <lineage>
        <taxon>Bacteria</taxon>
        <taxon>Pseudomonadati</taxon>
        <taxon>Pseudomonadota</taxon>
        <taxon>Gammaproteobacteria</taxon>
        <taxon>Acidiferrobacterales</taxon>
        <taxon>Acidiferrobacteraceae</taxon>
        <taxon>Sulfurifustis</taxon>
    </lineage>
</organism>
<dbReference type="GO" id="GO:0006633">
    <property type="term" value="P:fatty acid biosynthetic process"/>
    <property type="evidence" value="ECO:0007669"/>
    <property type="project" value="UniProtKB-UniRule"/>
</dbReference>
<dbReference type="FunFam" id="3.90.470.20:FF:000001">
    <property type="entry name" value="Holo-[acyl-carrier-protein] synthase"/>
    <property type="match status" value="1"/>
</dbReference>
<comment type="cofactor">
    <cofactor evidence="10">
        <name>Mg(2+)</name>
        <dbReference type="ChEBI" id="CHEBI:18420"/>
    </cofactor>
</comment>
<evidence type="ECO:0000259" key="11">
    <source>
        <dbReference type="Pfam" id="PF01648"/>
    </source>
</evidence>
<gene>
    <name evidence="10" type="primary">acpS</name>
    <name evidence="12" type="ORF">SVA_1673</name>
</gene>
<name>A0A1B4V3W5_9GAMM</name>
<dbReference type="InterPro" id="IPR037143">
    <property type="entry name" value="4-PPantetheinyl_Trfase_dom_sf"/>
</dbReference>
<dbReference type="HAMAP" id="MF_00101">
    <property type="entry name" value="AcpS"/>
    <property type="match status" value="1"/>
</dbReference>
<evidence type="ECO:0000256" key="9">
    <source>
        <dbReference type="ARBA" id="ARBA00054726"/>
    </source>
</evidence>
<keyword evidence="3 10" id="KW-0479">Metal-binding</keyword>
<dbReference type="SUPFAM" id="SSF56214">
    <property type="entry name" value="4'-phosphopantetheinyl transferase"/>
    <property type="match status" value="1"/>
</dbReference>
<evidence type="ECO:0000256" key="3">
    <source>
        <dbReference type="ARBA" id="ARBA00022723"/>
    </source>
</evidence>
<comment type="similarity">
    <text evidence="10">Belongs to the P-Pant transferase superfamily. AcpS family.</text>
</comment>
<keyword evidence="2 10" id="KW-0808">Transferase</keyword>
<protein>
    <recommendedName>
        <fullName evidence="10">Holo-[acyl-carrier-protein] synthase</fullName>
        <shortName evidence="10">Holo-ACP synthase</shortName>
        <ecNumber evidence="10">2.7.8.7</ecNumber>
    </recommendedName>
    <alternativeName>
        <fullName evidence="10">4'-phosphopantetheinyl transferase AcpS</fullName>
    </alternativeName>
</protein>
<evidence type="ECO:0000313" key="12">
    <source>
        <dbReference type="EMBL" id="BAU48233.1"/>
    </source>
</evidence>
<evidence type="ECO:0000256" key="4">
    <source>
        <dbReference type="ARBA" id="ARBA00022832"/>
    </source>
</evidence>
<dbReference type="GO" id="GO:0005737">
    <property type="term" value="C:cytoplasm"/>
    <property type="evidence" value="ECO:0007669"/>
    <property type="project" value="UniProtKB-SubCell"/>
</dbReference>
<evidence type="ECO:0000256" key="1">
    <source>
        <dbReference type="ARBA" id="ARBA00022516"/>
    </source>
</evidence>
<evidence type="ECO:0000256" key="6">
    <source>
        <dbReference type="ARBA" id="ARBA00023098"/>
    </source>
</evidence>
<dbReference type="EMBL" id="AP014936">
    <property type="protein sequence ID" value="BAU48233.1"/>
    <property type="molecule type" value="Genomic_DNA"/>
</dbReference>
<dbReference type="GO" id="GO:0000287">
    <property type="term" value="F:magnesium ion binding"/>
    <property type="evidence" value="ECO:0007669"/>
    <property type="project" value="UniProtKB-UniRule"/>
</dbReference>
<feature type="binding site" evidence="10">
    <location>
        <position position="8"/>
    </location>
    <ligand>
        <name>Mg(2+)</name>
        <dbReference type="ChEBI" id="CHEBI:18420"/>
    </ligand>
</feature>
<dbReference type="OrthoDB" id="517356at2"/>
<dbReference type="Proteomes" id="UP000218899">
    <property type="component" value="Chromosome"/>
</dbReference>
<evidence type="ECO:0000256" key="2">
    <source>
        <dbReference type="ARBA" id="ARBA00022679"/>
    </source>
</evidence>
<keyword evidence="4 10" id="KW-0276">Fatty acid metabolism</keyword>
<dbReference type="GO" id="GO:0008897">
    <property type="term" value="F:holo-[acyl-carrier-protein] synthase activity"/>
    <property type="evidence" value="ECO:0007669"/>
    <property type="project" value="UniProtKB-UniRule"/>
</dbReference>
<evidence type="ECO:0000313" key="13">
    <source>
        <dbReference type="Proteomes" id="UP000218899"/>
    </source>
</evidence>
<dbReference type="Gene3D" id="3.90.470.20">
    <property type="entry name" value="4'-phosphopantetheinyl transferase domain"/>
    <property type="match status" value="1"/>
</dbReference>
<dbReference type="NCBIfam" id="TIGR00516">
    <property type="entry name" value="acpS"/>
    <property type="match status" value="1"/>
</dbReference>
<dbReference type="Pfam" id="PF01648">
    <property type="entry name" value="ACPS"/>
    <property type="match status" value="1"/>
</dbReference>
<dbReference type="KEGG" id="sva:SVA_1673"/>
<comment type="function">
    <text evidence="10">Transfers the 4'-phosphopantetheine moiety from coenzyme A to a Ser of acyl-carrier-protein.</text>
</comment>